<gene>
    <name evidence="2" type="ORF">Asi03nite_44360</name>
</gene>
<dbReference type="Proteomes" id="UP000629619">
    <property type="component" value="Unassembled WGS sequence"/>
</dbReference>
<feature type="region of interest" description="Disordered" evidence="1">
    <location>
        <begin position="1"/>
        <end position="40"/>
    </location>
</feature>
<organism evidence="2 3">
    <name type="scientific">Actinoplanes siamensis</name>
    <dbReference type="NCBI Taxonomy" id="1223317"/>
    <lineage>
        <taxon>Bacteria</taxon>
        <taxon>Bacillati</taxon>
        <taxon>Actinomycetota</taxon>
        <taxon>Actinomycetes</taxon>
        <taxon>Micromonosporales</taxon>
        <taxon>Micromonosporaceae</taxon>
        <taxon>Actinoplanes</taxon>
    </lineage>
</organism>
<evidence type="ECO:0000313" key="3">
    <source>
        <dbReference type="Proteomes" id="UP000629619"/>
    </source>
</evidence>
<protein>
    <submittedName>
        <fullName evidence="2">Uncharacterized protein</fullName>
    </submittedName>
</protein>
<proteinExistence type="predicted"/>
<reference evidence="2" key="1">
    <citation type="submission" date="2021-01" db="EMBL/GenBank/DDBJ databases">
        <title>Whole genome shotgun sequence of Actinoplanes siamensis NBRC 109076.</title>
        <authorList>
            <person name="Komaki H."/>
            <person name="Tamura T."/>
        </authorList>
    </citation>
    <scope>NUCLEOTIDE SEQUENCE</scope>
    <source>
        <strain evidence="2">NBRC 109076</strain>
    </source>
</reference>
<dbReference type="AlphaFoldDB" id="A0A919N9B7"/>
<accession>A0A919N9B7</accession>
<keyword evidence="3" id="KW-1185">Reference proteome</keyword>
<evidence type="ECO:0000256" key="1">
    <source>
        <dbReference type="SAM" id="MobiDB-lite"/>
    </source>
</evidence>
<feature type="compositionally biased region" description="Basic and acidic residues" evidence="1">
    <location>
        <begin position="22"/>
        <end position="40"/>
    </location>
</feature>
<name>A0A919N9B7_9ACTN</name>
<dbReference type="EMBL" id="BOMW01000043">
    <property type="protein sequence ID" value="GIF06898.1"/>
    <property type="molecule type" value="Genomic_DNA"/>
</dbReference>
<comment type="caution">
    <text evidence="2">The sequence shown here is derived from an EMBL/GenBank/DDBJ whole genome shotgun (WGS) entry which is preliminary data.</text>
</comment>
<evidence type="ECO:0000313" key="2">
    <source>
        <dbReference type="EMBL" id="GIF06898.1"/>
    </source>
</evidence>
<feature type="region of interest" description="Disordered" evidence="1">
    <location>
        <begin position="79"/>
        <end position="115"/>
    </location>
</feature>
<sequence length="133" mass="14168">MPTACESGAAQLQRPRGLADLARQRPPAESERPVENRSEDTVAADDLLSKTSRLCNLVGKAQHVKVLQEADLIVRAKSEGDRRRTYLTSQPGICGRNANDAGASPPPRQPDPNTSTFLVTALSTVPVHASADG</sequence>